<sequence>MSTTIHKLIIPTPFPVGDLNAYLIEGEKLTLIDAGPKTEEAWKALNEQLMKLGFQAGDIEQIAVTHHHPDHVGLLDYFPDSVPVIGHRYNDVWLQQDSVFFQQYNEFFFRWFERFGIPYPPQLLVKKLKSPMDYSCHRSLTKTIAEGEQVDGLEGWRVLETPGHAQGHICLYHEGEELLVGGDLLLAHVSSNPLLEPPQENQTERPKSLLQYNQSLKKISELCISCVYAGHGEDVTDVRGLVEHRLKRQEERAYTVLEMIKEKPMTVFEVCQRLFPSVYEKQLGLTISETVGQFDYLEAIGEIRLDETNPYWLYYAQ</sequence>
<dbReference type="PANTHER" id="PTHR23131">
    <property type="entry name" value="ENDORIBONUCLEASE LACTB2"/>
    <property type="match status" value="1"/>
</dbReference>
<proteinExistence type="predicted"/>
<gene>
    <name evidence="2" type="ORF">ACFOU2_04580</name>
</gene>
<accession>A0ABV8AZC8</accession>
<reference evidence="3" key="1">
    <citation type="journal article" date="2019" name="Int. J. Syst. Evol. Microbiol.">
        <title>The Global Catalogue of Microorganisms (GCM) 10K type strain sequencing project: providing services to taxonomists for standard genome sequencing and annotation.</title>
        <authorList>
            <consortium name="The Broad Institute Genomics Platform"/>
            <consortium name="The Broad Institute Genome Sequencing Center for Infectious Disease"/>
            <person name="Wu L."/>
            <person name="Ma J."/>
        </authorList>
    </citation>
    <scope>NUCLEOTIDE SEQUENCE [LARGE SCALE GENOMIC DNA]</scope>
    <source>
        <strain evidence="3">CCUG 61889</strain>
    </source>
</reference>
<feature type="domain" description="Metallo-beta-lactamase" evidence="1">
    <location>
        <begin position="18"/>
        <end position="231"/>
    </location>
</feature>
<name>A0ABV8AZC8_9BACI</name>
<comment type="caution">
    <text evidence="2">The sequence shown here is derived from an EMBL/GenBank/DDBJ whole genome shotgun (WGS) entry which is preliminary data.</text>
</comment>
<protein>
    <submittedName>
        <fullName evidence="2">MBL fold metallo-hydrolase</fullName>
    </submittedName>
</protein>
<keyword evidence="3" id="KW-1185">Reference proteome</keyword>
<evidence type="ECO:0000313" key="3">
    <source>
        <dbReference type="Proteomes" id="UP001595752"/>
    </source>
</evidence>
<organism evidence="2 3">
    <name type="scientific">Bacillus songklensis</name>
    <dbReference type="NCBI Taxonomy" id="1069116"/>
    <lineage>
        <taxon>Bacteria</taxon>
        <taxon>Bacillati</taxon>
        <taxon>Bacillota</taxon>
        <taxon>Bacilli</taxon>
        <taxon>Bacillales</taxon>
        <taxon>Bacillaceae</taxon>
        <taxon>Bacillus</taxon>
    </lineage>
</organism>
<dbReference type="InterPro" id="IPR036866">
    <property type="entry name" value="RibonucZ/Hydroxyglut_hydro"/>
</dbReference>
<dbReference type="Proteomes" id="UP001595752">
    <property type="component" value="Unassembled WGS sequence"/>
</dbReference>
<dbReference type="PANTHER" id="PTHR23131:SF4">
    <property type="entry name" value="METALLO-BETA-LACTAMASE SUPERFAMILY POTEIN"/>
    <property type="match status" value="1"/>
</dbReference>
<dbReference type="SUPFAM" id="SSF56281">
    <property type="entry name" value="Metallo-hydrolase/oxidoreductase"/>
    <property type="match status" value="1"/>
</dbReference>
<dbReference type="CDD" id="cd07725">
    <property type="entry name" value="TTHA1429-like_MBL-fold"/>
    <property type="match status" value="1"/>
</dbReference>
<dbReference type="InterPro" id="IPR001279">
    <property type="entry name" value="Metallo-B-lactamas"/>
</dbReference>
<dbReference type="RefSeq" id="WP_377912628.1">
    <property type="nucleotide sequence ID" value="NZ_JBHRZT010000020.1"/>
</dbReference>
<evidence type="ECO:0000259" key="1">
    <source>
        <dbReference type="SMART" id="SM00849"/>
    </source>
</evidence>
<evidence type="ECO:0000313" key="2">
    <source>
        <dbReference type="EMBL" id="MFC3882817.1"/>
    </source>
</evidence>
<dbReference type="EMBL" id="JBHRZT010000020">
    <property type="protein sequence ID" value="MFC3882817.1"/>
    <property type="molecule type" value="Genomic_DNA"/>
</dbReference>
<dbReference type="Gene3D" id="3.60.15.10">
    <property type="entry name" value="Ribonuclease Z/Hydroxyacylglutathione hydrolase-like"/>
    <property type="match status" value="1"/>
</dbReference>
<dbReference type="InterPro" id="IPR050662">
    <property type="entry name" value="Sec-metab_biosynth-thioest"/>
</dbReference>
<dbReference type="SMART" id="SM00849">
    <property type="entry name" value="Lactamase_B"/>
    <property type="match status" value="1"/>
</dbReference>
<dbReference type="Pfam" id="PF00753">
    <property type="entry name" value="Lactamase_B"/>
    <property type="match status" value="1"/>
</dbReference>